<dbReference type="OrthoDB" id="31834at2"/>
<accession>A0A399F599</accession>
<comment type="caution">
    <text evidence="2">The sequence shown here is derived from an EMBL/GenBank/DDBJ whole genome shotgun (WGS) entry which is preliminary data.</text>
</comment>
<reference evidence="2 3" key="1">
    <citation type="submission" date="2018-08" db="EMBL/GenBank/DDBJ databases">
        <title>Meiothermus granaticius genome AF-68 sequencing project.</title>
        <authorList>
            <person name="Da Costa M.S."/>
            <person name="Albuquerque L."/>
            <person name="Raposo P."/>
            <person name="Froufe H.J.C."/>
            <person name="Barroso C.S."/>
            <person name="Egas C."/>
        </authorList>
    </citation>
    <scope>NUCLEOTIDE SEQUENCE [LARGE SCALE GENOMIC DNA]</scope>
    <source>
        <strain evidence="2 3">AF-68</strain>
    </source>
</reference>
<organism evidence="2 3">
    <name type="scientific">Meiothermus granaticius NBRC 107808</name>
    <dbReference type="NCBI Taxonomy" id="1227551"/>
    <lineage>
        <taxon>Bacteria</taxon>
        <taxon>Thermotogati</taxon>
        <taxon>Deinococcota</taxon>
        <taxon>Deinococci</taxon>
        <taxon>Thermales</taxon>
        <taxon>Thermaceae</taxon>
        <taxon>Meiothermus</taxon>
    </lineage>
</organism>
<proteinExistence type="predicted"/>
<evidence type="ECO:0000256" key="1">
    <source>
        <dbReference type="SAM" id="SignalP"/>
    </source>
</evidence>
<keyword evidence="1" id="KW-0732">Signal</keyword>
<dbReference type="EMBL" id="QWLB01000051">
    <property type="protein sequence ID" value="RIH91240.1"/>
    <property type="molecule type" value="Genomic_DNA"/>
</dbReference>
<keyword evidence="3" id="KW-1185">Reference proteome</keyword>
<dbReference type="AlphaFoldDB" id="A0A399F599"/>
<feature type="signal peptide" evidence="1">
    <location>
        <begin position="1"/>
        <end position="16"/>
    </location>
</feature>
<feature type="chain" id="PRO_5030071803" description="Lipopolysaccharide export system protein LptA" evidence="1">
    <location>
        <begin position="17"/>
        <end position="206"/>
    </location>
</feature>
<evidence type="ECO:0000313" key="3">
    <source>
        <dbReference type="Proteomes" id="UP000266178"/>
    </source>
</evidence>
<dbReference type="RefSeq" id="WP_119358299.1">
    <property type="nucleotide sequence ID" value="NZ_BJXM01000005.1"/>
</dbReference>
<evidence type="ECO:0008006" key="4">
    <source>
        <dbReference type="Google" id="ProtNLM"/>
    </source>
</evidence>
<name>A0A399F599_9DEIN</name>
<gene>
    <name evidence="2" type="ORF">Mgrana_02857</name>
</gene>
<sequence>MKRVCAALLLASLALAARFVGFEVKPNGNSELDATTGVYTLNTGGTITDNKSGLSLVAKYIQYKDGEFIRAREARLRSRDGEFIAQSLEYQQKPDTLRMEVVRYSSSTFKEITARQGLLLGENVLVLKGQIRSSSPSLEAETVVVDADKNQALVLGNFTYKDAGATLRGQKANSTLLLSFNGGKVQASTKVPTNLLQRLQGYADRL</sequence>
<protein>
    <recommendedName>
        <fullName evidence="4">Lipopolysaccharide export system protein LptA</fullName>
    </recommendedName>
</protein>
<dbReference type="Proteomes" id="UP000266178">
    <property type="component" value="Unassembled WGS sequence"/>
</dbReference>
<evidence type="ECO:0000313" key="2">
    <source>
        <dbReference type="EMBL" id="RIH91240.1"/>
    </source>
</evidence>